<sequence>MASSLKKLAIRGTLWTVFSYGLSNVLRLAGNIVLSRLLFPELFGLISTVNIFITGLSLFSDVGIGPSIIQNKRGDDPQFLNTAWTIQVIRGFCLWVGCLLIAFPVSLLYKEPRLVWLLPIVGLTTVISGFNSTALFTLNREIALGRLVAFELGSQVITLSLIIVWAYFNPTVWAIVVGMLASSVIRLFWSHQLIRNQKRRIFSNAFRWDRKAADNIFSFGKWIFVSTALTFLAEQSDKLLLGWLISAKLGAATAFTVLGVYNVAYIMGDIPRHLLNALSSKVLFPVFSKVSDQPRPIFRDKIRRSRRPFLLLGTLALIGLATFGDRIIFLLYDDRYRQAAWMLPVLALGFWPRVLTQTIDQSLFAIGKSRYVAFGSFSKFMYMLAVLPASFYFFGLPGAIFAIAFNDLPFYAAVLYGLWRENLECFLQDVYTTLLAFCLLVIVLLTRYSLGFGLPFDTLFHGV</sequence>
<comment type="caution">
    <text evidence="8">The sequence shown here is derived from an EMBL/GenBank/DDBJ whole genome shotgun (WGS) entry which is preliminary data.</text>
</comment>
<feature type="transmembrane region" description="Helical" evidence="7">
    <location>
        <begin position="239"/>
        <end position="264"/>
    </location>
</feature>
<accession>A0A7C3KAV2</accession>
<comment type="subcellular location">
    <subcellularLocation>
        <location evidence="1">Cell membrane</location>
        <topology evidence="1">Multi-pass membrane protein</topology>
    </subcellularLocation>
</comment>
<evidence type="ECO:0000256" key="1">
    <source>
        <dbReference type="ARBA" id="ARBA00004651"/>
    </source>
</evidence>
<feature type="transmembrane region" description="Helical" evidence="7">
    <location>
        <begin position="309"/>
        <end position="332"/>
    </location>
</feature>
<dbReference type="Pfam" id="PF13440">
    <property type="entry name" value="Polysacc_synt_3"/>
    <property type="match status" value="1"/>
</dbReference>
<feature type="transmembrane region" description="Helical" evidence="7">
    <location>
        <begin position="215"/>
        <end position="233"/>
    </location>
</feature>
<keyword evidence="4 7" id="KW-0812">Transmembrane</keyword>
<comment type="similarity">
    <text evidence="2">Belongs to the polysaccharide synthase family.</text>
</comment>
<proteinExistence type="inferred from homology"/>
<feature type="transmembrane region" description="Helical" evidence="7">
    <location>
        <begin position="338"/>
        <end position="359"/>
    </location>
</feature>
<gene>
    <name evidence="8" type="ORF">ENR64_01945</name>
</gene>
<feature type="transmembrane region" description="Helical" evidence="7">
    <location>
        <begin position="399"/>
        <end position="418"/>
    </location>
</feature>
<reference evidence="8" key="1">
    <citation type="journal article" date="2020" name="mSystems">
        <title>Genome- and Community-Level Interaction Insights into Carbon Utilization and Element Cycling Functions of Hydrothermarchaeota in Hydrothermal Sediment.</title>
        <authorList>
            <person name="Zhou Z."/>
            <person name="Liu Y."/>
            <person name="Xu W."/>
            <person name="Pan J."/>
            <person name="Luo Z.H."/>
            <person name="Li M."/>
        </authorList>
    </citation>
    <scope>NUCLEOTIDE SEQUENCE [LARGE SCALE GENOMIC DNA]</scope>
    <source>
        <strain evidence="8">SpSt-418</strain>
    </source>
</reference>
<evidence type="ECO:0000313" key="8">
    <source>
        <dbReference type="EMBL" id="HFM96529.1"/>
    </source>
</evidence>
<name>A0A7C3KAV2_9CYAN</name>
<dbReference type="PANTHER" id="PTHR30250:SF10">
    <property type="entry name" value="LIPOPOLYSACCHARIDE BIOSYNTHESIS PROTEIN WZXC"/>
    <property type="match status" value="1"/>
</dbReference>
<evidence type="ECO:0000256" key="3">
    <source>
        <dbReference type="ARBA" id="ARBA00022475"/>
    </source>
</evidence>
<feature type="transmembrane region" description="Helical" evidence="7">
    <location>
        <begin position="88"/>
        <end position="109"/>
    </location>
</feature>
<feature type="transmembrane region" description="Helical" evidence="7">
    <location>
        <begin position="42"/>
        <end position="64"/>
    </location>
</feature>
<feature type="transmembrane region" description="Helical" evidence="7">
    <location>
        <begin position="371"/>
        <end position="393"/>
    </location>
</feature>
<feature type="transmembrane region" description="Helical" evidence="7">
    <location>
        <begin position="430"/>
        <end position="450"/>
    </location>
</feature>
<feature type="transmembrane region" description="Helical" evidence="7">
    <location>
        <begin position="115"/>
        <end position="136"/>
    </location>
</feature>
<dbReference type="InterPro" id="IPR050833">
    <property type="entry name" value="Poly_Biosynth_Transport"/>
</dbReference>
<evidence type="ECO:0000256" key="6">
    <source>
        <dbReference type="ARBA" id="ARBA00023136"/>
    </source>
</evidence>
<feature type="transmembrane region" description="Helical" evidence="7">
    <location>
        <begin position="12"/>
        <end position="30"/>
    </location>
</feature>
<feature type="transmembrane region" description="Helical" evidence="7">
    <location>
        <begin position="148"/>
        <end position="168"/>
    </location>
</feature>
<keyword evidence="6 7" id="KW-0472">Membrane</keyword>
<feature type="transmembrane region" description="Helical" evidence="7">
    <location>
        <begin position="174"/>
        <end position="194"/>
    </location>
</feature>
<evidence type="ECO:0000256" key="7">
    <source>
        <dbReference type="SAM" id="Phobius"/>
    </source>
</evidence>
<dbReference type="PANTHER" id="PTHR30250">
    <property type="entry name" value="PST FAMILY PREDICTED COLANIC ACID TRANSPORTER"/>
    <property type="match status" value="1"/>
</dbReference>
<dbReference type="GO" id="GO:0005886">
    <property type="term" value="C:plasma membrane"/>
    <property type="evidence" value="ECO:0007669"/>
    <property type="project" value="UniProtKB-SubCell"/>
</dbReference>
<evidence type="ECO:0000256" key="5">
    <source>
        <dbReference type="ARBA" id="ARBA00022989"/>
    </source>
</evidence>
<evidence type="ECO:0000256" key="4">
    <source>
        <dbReference type="ARBA" id="ARBA00022692"/>
    </source>
</evidence>
<keyword evidence="3" id="KW-1003">Cell membrane</keyword>
<protein>
    <submittedName>
        <fullName evidence="8">Polysaccharide biosynthesis protein</fullName>
    </submittedName>
</protein>
<keyword evidence="5 7" id="KW-1133">Transmembrane helix</keyword>
<dbReference type="EMBL" id="DSRU01000028">
    <property type="protein sequence ID" value="HFM96529.1"/>
    <property type="molecule type" value="Genomic_DNA"/>
</dbReference>
<evidence type="ECO:0000256" key="2">
    <source>
        <dbReference type="ARBA" id="ARBA00007430"/>
    </source>
</evidence>
<dbReference type="AlphaFoldDB" id="A0A7C3KAV2"/>
<organism evidence="8">
    <name type="scientific">Oscillatoriales cyanobacterium SpSt-418</name>
    <dbReference type="NCBI Taxonomy" id="2282169"/>
    <lineage>
        <taxon>Bacteria</taxon>
        <taxon>Bacillati</taxon>
        <taxon>Cyanobacteriota</taxon>
        <taxon>Cyanophyceae</taxon>
        <taxon>Oscillatoriophycideae</taxon>
        <taxon>Oscillatoriales</taxon>
    </lineage>
</organism>